<dbReference type="Proteomes" id="UP000023152">
    <property type="component" value="Unassembled WGS sequence"/>
</dbReference>
<feature type="non-terminal residue" evidence="2">
    <location>
        <position position="233"/>
    </location>
</feature>
<feature type="transmembrane region" description="Helical" evidence="1">
    <location>
        <begin position="12"/>
        <end position="29"/>
    </location>
</feature>
<dbReference type="AlphaFoldDB" id="X6MVJ1"/>
<keyword evidence="1" id="KW-0472">Membrane</keyword>
<sequence>MLSSYLQFSVRNVVMLVVILQFILLLYALQRQTCATDKLSQPPVQSQLDGTFRWVVKVCFLSCYHWSIVNKANHLTSILCDHINELLQIIFMFVCLERNERPKSTVASEQQEYERLANYRAHVKPNVIRVNKIDANVLSGTLFDNDNLADVEDASSLCSLLPQCVGYSVHPTAGVFLHNAEAFPLQYTRNWNFYWKKVANVSFPEDIPLVPRKFFTFQWNFGRTNNQLYSFRV</sequence>
<keyword evidence="1" id="KW-1133">Transmembrane helix</keyword>
<organism evidence="2 3">
    <name type="scientific">Reticulomyxa filosa</name>
    <dbReference type="NCBI Taxonomy" id="46433"/>
    <lineage>
        <taxon>Eukaryota</taxon>
        <taxon>Sar</taxon>
        <taxon>Rhizaria</taxon>
        <taxon>Retaria</taxon>
        <taxon>Foraminifera</taxon>
        <taxon>Monothalamids</taxon>
        <taxon>Reticulomyxidae</taxon>
        <taxon>Reticulomyxa</taxon>
    </lineage>
</organism>
<protein>
    <submittedName>
        <fullName evidence="2">Uncharacterized protein</fullName>
    </submittedName>
</protein>
<reference evidence="2 3" key="1">
    <citation type="journal article" date="2013" name="Curr. Biol.">
        <title>The Genome of the Foraminiferan Reticulomyxa filosa.</title>
        <authorList>
            <person name="Glockner G."/>
            <person name="Hulsmann N."/>
            <person name="Schleicher M."/>
            <person name="Noegel A.A."/>
            <person name="Eichinger L."/>
            <person name="Gallinger C."/>
            <person name="Pawlowski J."/>
            <person name="Sierra R."/>
            <person name="Euteneuer U."/>
            <person name="Pillet L."/>
            <person name="Moustafa A."/>
            <person name="Platzer M."/>
            <person name="Groth M."/>
            <person name="Szafranski K."/>
            <person name="Schliwa M."/>
        </authorList>
    </citation>
    <scope>NUCLEOTIDE SEQUENCE [LARGE SCALE GENOMIC DNA]</scope>
</reference>
<evidence type="ECO:0000313" key="3">
    <source>
        <dbReference type="Proteomes" id="UP000023152"/>
    </source>
</evidence>
<evidence type="ECO:0000313" key="2">
    <source>
        <dbReference type="EMBL" id="ETO17666.1"/>
    </source>
</evidence>
<gene>
    <name evidence="2" type="ORF">RFI_19654</name>
</gene>
<comment type="caution">
    <text evidence="2">The sequence shown here is derived from an EMBL/GenBank/DDBJ whole genome shotgun (WGS) entry which is preliminary data.</text>
</comment>
<keyword evidence="3" id="KW-1185">Reference proteome</keyword>
<proteinExistence type="predicted"/>
<accession>X6MVJ1</accession>
<dbReference type="EMBL" id="ASPP01016205">
    <property type="protein sequence ID" value="ETO17666.1"/>
    <property type="molecule type" value="Genomic_DNA"/>
</dbReference>
<evidence type="ECO:0000256" key="1">
    <source>
        <dbReference type="SAM" id="Phobius"/>
    </source>
</evidence>
<name>X6MVJ1_RETFI</name>
<keyword evidence="1" id="KW-0812">Transmembrane</keyword>